<dbReference type="EMBL" id="PYDT01000005">
    <property type="protein sequence ID" value="THU60766.1"/>
    <property type="molecule type" value="Genomic_DNA"/>
</dbReference>
<organism evidence="2 3">
    <name type="scientific">Musa balbisiana</name>
    <name type="common">Banana</name>
    <dbReference type="NCBI Taxonomy" id="52838"/>
    <lineage>
        <taxon>Eukaryota</taxon>
        <taxon>Viridiplantae</taxon>
        <taxon>Streptophyta</taxon>
        <taxon>Embryophyta</taxon>
        <taxon>Tracheophyta</taxon>
        <taxon>Spermatophyta</taxon>
        <taxon>Magnoliopsida</taxon>
        <taxon>Liliopsida</taxon>
        <taxon>Zingiberales</taxon>
        <taxon>Musaceae</taxon>
        <taxon>Musa</taxon>
    </lineage>
</organism>
<accession>A0A4V4H6P7</accession>
<evidence type="ECO:0000256" key="1">
    <source>
        <dbReference type="SAM" id="MobiDB-lite"/>
    </source>
</evidence>
<keyword evidence="3" id="KW-1185">Reference proteome</keyword>
<evidence type="ECO:0000313" key="3">
    <source>
        <dbReference type="Proteomes" id="UP000317650"/>
    </source>
</evidence>
<dbReference type="AlphaFoldDB" id="A0A4V4H6P7"/>
<name>A0A4V4H6P7_MUSBA</name>
<dbReference type="PANTHER" id="PTHR32011:SF2">
    <property type="entry name" value="OS08G0472400 PROTEIN"/>
    <property type="match status" value="1"/>
</dbReference>
<dbReference type="PANTHER" id="PTHR32011">
    <property type="entry name" value="OS08G0472400 PROTEIN"/>
    <property type="match status" value="1"/>
</dbReference>
<protein>
    <recommendedName>
        <fullName evidence="4">Knr4/Smi1-like domain-containing protein</fullName>
    </recommendedName>
</protein>
<feature type="compositionally biased region" description="Low complexity" evidence="1">
    <location>
        <begin position="243"/>
        <end position="266"/>
    </location>
</feature>
<evidence type="ECO:0008006" key="4">
    <source>
        <dbReference type="Google" id="ProtNLM"/>
    </source>
</evidence>
<gene>
    <name evidence="2" type="ORF">C4D60_Mb07t16210</name>
</gene>
<feature type="region of interest" description="Disordered" evidence="1">
    <location>
        <begin position="239"/>
        <end position="277"/>
    </location>
</feature>
<proteinExistence type="predicted"/>
<sequence length="403" mass="43426">MADVDRWMPTLTPAHAAGLRRLSARAAASPRASSSFRRLGLLSLRPLAEAVLSHLRAASVTFRPGLSEPELARLEADLAFSFPPDLRALLALALPSGPGFPDWRAPRPTLLLRLPLAAAAVQVARGALWPRSWGHRPADAARALRRARAALRHAPLLLPLFGRCYLPCSPSLAGNPVFYVDDARVFCCALDLTDFFQRHSSVLGHPEPSSPLRSLDAASAAGMSPRWIEFWSDAASDHRRRSSSSSSSSSSSFSSSASETASTSSSSPPPDPKRFVEIRSPRLPDWVGSYLDRVGSVLRQGGWGESEVREMVHVPASRVFAGGDELAATAELVDADAVLDALLVKADRCSDSLRRAGWTTDEVSDALGLDLRRRRGKDHRPPVKLPPAIALKLAKLAEAVARS</sequence>
<reference evidence="2 3" key="1">
    <citation type="journal article" date="2019" name="Nat. Plants">
        <title>Genome sequencing of Musa balbisiana reveals subgenome evolution and function divergence in polyploid bananas.</title>
        <authorList>
            <person name="Yao X."/>
        </authorList>
    </citation>
    <scope>NUCLEOTIDE SEQUENCE [LARGE SCALE GENOMIC DNA]</scope>
    <source>
        <strain evidence="3">cv. DH-PKW</strain>
        <tissue evidence="2">Leaves</tissue>
    </source>
</reference>
<comment type="caution">
    <text evidence="2">The sequence shown here is derived from an EMBL/GenBank/DDBJ whole genome shotgun (WGS) entry which is preliminary data.</text>
</comment>
<evidence type="ECO:0000313" key="2">
    <source>
        <dbReference type="EMBL" id="THU60766.1"/>
    </source>
</evidence>
<dbReference type="Proteomes" id="UP000317650">
    <property type="component" value="Chromosome 7"/>
</dbReference>